<dbReference type="Proteomes" id="UP000758155">
    <property type="component" value="Unassembled WGS sequence"/>
</dbReference>
<dbReference type="AlphaFoldDB" id="A0A9P4WYQ5"/>
<evidence type="ECO:0000313" key="1">
    <source>
        <dbReference type="EMBL" id="KAF3045680.1"/>
    </source>
</evidence>
<protein>
    <submittedName>
        <fullName evidence="1">Uncharacterized protein</fullName>
    </submittedName>
</protein>
<dbReference type="EMBL" id="SWKV01000006">
    <property type="protein sequence ID" value="KAF3045680.1"/>
    <property type="molecule type" value="Genomic_DNA"/>
</dbReference>
<comment type="caution">
    <text evidence="1">The sequence shown here is derived from an EMBL/GenBank/DDBJ whole genome shotgun (WGS) entry which is preliminary data.</text>
</comment>
<reference evidence="1" key="1">
    <citation type="submission" date="2019-04" db="EMBL/GenBank/DDBJ databases">
        <title>Sequencing of skin fungus with MAO and IRED activity.</title>
        <authorList>
            <person name="Marsaioli A.J."/>
            <person name="Bonatto J.M.C."/>
            <person name="Reis Junior O."/>
        </authorList>
    </citation>
    <scope>NUCLEOTIDE SEQUENCE</scope>
    <source>
        <strain evidence="1">28M1</strain>
    </source>
</reference>
<gene>
    <name evidence="1" type="ORF">E8E12_011182</name>
</gene>
<organism evidence="1 2">
    <name type="scientific">Didymella heteroderae</name>
    <dbReference type="NCBI Taxonomy" id="1769908"/>
    <lineage>
        <taxon>Eukaryota</taxon>
        <taxon>Fungi</taxon>
        <taxon>Dikarya</taxon>
        <taxon>Ascomycota</taxon>
        <taxon>Pezizomycotina</taxon>
        <taxon>Dothideomycetes</taxon>
        <taxon>Pleosporomycetidae</taxon>
        <taxon>Pleosporales</taxon>
        <taxon>Pleosporineae</taxon>
        <taxon>Didymellaceae</taxon>
        <taxon>Didymella</taxon>
    </lineage>
</organism>
<sequence length="51" mass="5827">MPKRNFGIGVKNLAGANGAFDCRLHIEDFDLPFPFPLVFESYFNFKVVDEC</sequence>
<accession>A0A9P4WYQ5</accession>
<evidence type="ECO:0000313" key="2">
    <source>
        <dbReference type="Proteomes" id="UP000758155"/>
    </source>
</evidence>
<keyword evidence="2" id="KW-1185">Reference proteome</keyword>
<proteinExistence type="predicted"/>
<name>A0A9P4WYQ5_9PLEO</name>